<evidence type="ECO:0000313" key="9">
    <source>
        <dbReference type="EMBL" id="ABA94269.1"/>
    </source>
</evidence>
<reference evidence="9" key="3">
    <citation type="submission" date="2006-01" db="EMBL/GenBank/DDBJ databases">
        <authorList>
            <person name="Buell R."/>
        </authorList>
    </citation>
    <scope>NUCLEOTIDE SEQUENCE</scope>
</reference>
<evidence type="ECO:0000256" key="6">
    <source>
        <dbReference type="ARBA" id="ARBA00023004"/>
    </source>
</evidence>
<comment type="cofactor">
    <cofactor evidence="1">
        <name>Fe(2+)</name>
        <dbReference type="ChEBI" id="CHEBI:29033"/>
    </cofactor>
</comment>
<dbReference type="PANTHER" id="PTHR22966:SF29">
    <property type="entry name" value="PLANT CYSTEINE OXIDASE 3"/>
    <property type="match status" value="1"/>
</dbReference>
<dbReference type="Pfam" id="PF03578">
    <property type="entry name" value="HGWP"/>
    <property type="match status" value="3"/>
</dbReference>
<evidence type="ECO:0000256" key="1">
    <source>
        <dbReference type="ARBA" id="ARBA00001954"/>
    </source>
</evidence>
<keyword evidence="6" id="KW-0408">Iron</keyword>
<evidence type="ECO:0000256" key="2">
    <source>
        <dbReference type="ARBA" id="ARBA00006622"/>
    </source>
</evidence>
<dbReference type="EC" id="1.13.11.20" evidence="3"/>
<feature type="region of interest" description="Disordered" evidence="8">
    <location>
        <begin position="14"/>
        <end position="47"/>
    </location>
</feature>
<feature type="compositionally biased region" description="Polar residues" evidence="8">
    <location>
        <begin position="21"/>
        <end position="37"/>
    </location>
</feature>
<keyword evidence="5" id="KW-0560">Oxidoreductase</keyword>
<proteinExistence type="inferred from homology"/>
<comment type="similarity">
    <text evidence="2">Belongs to the cysteine dioxygenase family.</text>
</comment>
<gene>
    <name evidence="9" type="ordered locus">LOC_Os11g35970</name>
</gene>
<dbReference type="GO" id="GO:0017172">
    <property type="term" value="F:cysteine dioxygenase activity"/>
    <property type="evidence" value="ECO:0007669"/>
    <property type="project" value="UniProtKB-EC"/>
</dbReference>
<evidence type="ECO:0000256" key="8">
    <source>
        <dbReference type="SAM" id="MobiDB-lite"/>
    </source>
</evidence>
<sequence length="1193" mass="133082">MEVLGRQPCKREQELGWGSFHPSSAHQLFDGTPSQPAMSKKDQSISEPIPINSTMKKEEKWLDEALDRILEKFEQMEAKRRCDEKIDRILKKLDEIDANRNKFFEEMGASIKATTAVLNAGSSLPPMAPSPLAPTKCLTECSNNNITWVAANSSHIGEVLAPIAAWELGDRKDMDQAPYIVTKDLLKVTPTKCSTICSSSDTKPDLTVVAPVTCTTLAVSSMVLLASDGTTGNTNIDAPVCFKETHAMCSMVGLDVNGGNDQAVVAFQTKTVVSKDVSASVHPMGNLATRLFVDKMMVQCELQPVPCETFNSYDTRVHILQPWPPTIKVSWLALIFIEIGVAHTDMMDKVLHWADLKPWPPPSGNGSVHFLISAHASVELQELDLAEAREGELLSVVDLWFVEMWHSGYAILNENYEDYNLLQLLLCKKWLKLVLCEMCCRRYELKLPIGCDPKQYIVDLILELEGTLEALGDYCFLCQGVWSEFIVGNNLDFLKQLELTSDKLVQVTSNLVRTCYMQKLGTGEEHILKFKYACNGWPTRKFRKMPKNDCNGHWKMSRLFVNLHYFSFGLSTAKTVQKGSCYLRGSDKVLLTKLEMQSCVNLGDDNVSCHTMAPSEGMDFCELKVLEVTSDGCPIFWILVLAATEWKVGNYTILTEGTYTKMAVCSEQKLQCDALKRNQTGAKHVIQRNTFVAPGNLAYSVTNNYLPEGNKHRTMATRVNVFGHGIHSTENQGFYSEGIQVHSSVQKIPALVLNRELSMDFSKDIAAPMKYALQVSESFELNRSKKVHDLFHFDDGLLSSSQELEHPWDPGGLLHRLGDKPIFKERGLLGPDGLWLDRYNNPPIQPKKAQLERQQKQQQQEDTTHPICLFCRIQIQICIKGIHGFKLISYAPGMDQSEHHRRPASVATDWCLRLHGWPIMPPLLGVYDFTAGLPPSPPTGVSACTAGLLCRRLLGVYVFTDRPPRLPPTGVSAYTADLLCRRCWASTFTPTGHLVCRRVESPPARLAYYAAVCWASTSSPTGRLVCRRLVSPPSRLAYYAAVVGRLRLHRPAALSAADWCLRLHGWPIMSPFLGVYVFTDRPPRLPSTGVSAYTAGLLCRRCWASTSSPTGRLVCRRLVFPPARRAYYATVCWASTSSPQPTGVSTAADWCLRLQGWPIMPPLLGVYVFTDRPPRLPPTGVSACTACLLCRRC</sequence>
<dbReference type="EMBL" id="DP000010">
    <property type="protein sequence ID" value="ABA94269.1"/>
    <property type="molecule type" value="Genomic_DNA"/>
</dbReference>
<evidence type="ECO:0000256" key="4">
    <source>
        <dbReference type="ARBA" id="ARBA00022723"/>
    </source>
</evidence>
<dbReference type="AlphaFoldDB" id="Q2R2F6"/>
<accession>Q2R2F6</accession>
<evidence type="ECO:0000256" key="7">
    <source>
        <dbReference type="ARBA" id="ARBA00024284"/>
    </source>
</evidence>
<dbReference type="InterPro" id="IPR005213">
    <property type="entry name" value="HGWP_repeat"/>
</dbReference>
<reference evidence="9" key="2">
    <citation type="submission" date="2005-04" db="EMBL/GenBank/DDBJ databases">
        <authorList>
            <person name="Buell C.R."/>
            <person name="Wing R.A."/>
            <person name="McCombie W.A."/>
            <person name="Ouyang S."/>
        </authorList>
    </citation>
    <scope>NUCLEOTIDE SEQUENCE</scope>
</reference>
<dbReference type="InterPro" id="IPR012864">
    <property type="entry name" value="PCO/ADO"/>
</dbReference>
<dbReference type="PANTHER" id="PTHR22966">
    <property type="entry name" value="2-AMINOETHANETHIOL DIOXYGENASE"/>
    <property type="match status" value="1"/>
</dbReference>
<organism evidence="9">
    <name type="scientific">Oryza sativa subsp. japonica</name>
    <name type="common">Rice</name>
    <dbReference type="NCBI Taxonomy" id="39947"/>
    <lineage>
        <taxon>Eukaryota</taxon>
        <taxon>Viridiplantae</taxon>
        <taxon>Streptophyta</taxon>
        <taxon>Embryophyta</taxon>
        <taxon>Tracheophyta</taxon>
        <taxon>Spermatophyta</taxon>
        <taxon>Magnoliopsida</taxon>
        <taxon>Liliopsida</taxon>
        <taxon>Poales</taxon>
        <taxon>Poaceae</taxon>
        <taxon>BOP clade</taxon>
        <taxon>Oryzoideae</taxon>
        <taxon>Oryzeae</taxon>
        <taxon>Oryzinae</taxon>
        <taxon>Oryza</taxon>
        <taxon>Oryza sativa</taxon>
    </lineage>
</organism>
<comment type="catalytic activity">
    <reaction evidence="7">
        <text>L-cysteine + O2 = 3-sulfino-L-alanine + H(+)</text>
        <dbReference type="Rhea" id="RHEA:20441"/>
        <dbReference type="ChEBI" id="CHEBI:15378"/>
        <dbReference type="ChEBI" id="CHEBI:15379"/>
        <dbReference type="ChEBI" id="CHEBI:35235"/>
        <dbReference type="ChEBI" id="CHEBI:61085"/>
        <dbReference type="EC" id="1.13.11.20"/>
    </reaction>
    <physiologicalReaction direction="left-to-right" evidence="7">
        <dbReference type="Rhea" id="RHEA:20442"/>
    </physiologicalReaction>
</comment>
<evidence type="ECO:0000256" key="5">
    <source>
        <dbReference type="ARBA" id="ARBA00023002"/>
    </source>
</evidence>
<name>Q2R2F6_ORYSJ</name>
<reference evidence="9" key="1">
    <citation type="journal article" date="2005" name="BMC Biol.">
        <title>The sequence of rice chromosomes 11 and 12, rich in disease resistance genes and recent gene duplications.</title>
        <authorList>
            <consortium name="The rice chromosomes 11 and 12 sequencing consortia"/>
        </authorList>
    </citation>
    <scope>NUCLEOTIDE SEQUENCE [LARGE SCALE GENOMIC DNA]</scope>
</reference>
<evidence type="ECO:0000256" key="3">
    <source>
        <dbReference type="ARBA" id="ARBA00013133"/>
    </source>
</evidence>
<dbReference type="GO" id="GO:0046872">
    <property type="term" value="F:metal ion binding"/>
    <property type="evidence" value="ECO:0007669"/>
    <property type="project" value="UniProtKB-KW"/>
</dbReference>
<keyword evidence="4" id="KW-0479">Metal-binding</keyword>
<protein>
    <recommendedName>
        <fullName evidence="3">cysteine dioxygenase</fullName>
        <ecNumber evidence="3">1.13.11.20</ecNumber>
    </recommendedName>
</protein>